<accession>A0A239D5W5</accession>
<dbReference type="PANTHER" id="PTHR36513:SF1">
    <property type="entry name" value="TRANSMEMBRANE PROTEIN"/>
    <property type="match status" value="1"/>
</dbReference>
<dbReference type="OrthoDB" id="9797755at2"/>
<dbReference type="AlphaFoldDB" id="A0A239D5W5"/>
<dbReference type="PIRSF" id="PIRSF033909">
    <property type="entry name" value="UCP033909"/>
    <property type="match status" value="1"/>
</dbReference>
<sequence length="345" mass="37966">MKRGLFILWLGLIMVGCAPRGEIDHVPLAVGGEAAMRRVFVATNRNLAPDGDLNLVRQNFGAPRSRELRYGWADVSIPPTHQQGEIEWPGRAKPDPRRHFVTRDGGPYPGDADKARQSFLGGLTASSQPGRKDVVVFVHGFNVNNAEAVYRVAQVSHDFDAQIPVVLYSWASAGKMRGYVYDRDSVIYSRDGLEKVLTDLADNGWRVTLVAHSMGSHLTIETLRQAAIAGNTKALKALRGVALISPDIDEDVFIQQASRIEPFPEPFLVLVSTADSALSASAWLTGKQWRLGSMQDKTRLAGLPVDIVDLTEFTGGDKRKHNTAFTAPAAIKLLYELERGIDKRR</sequence>
<reference evidence="1 2" key="1">
    <citation type="submission" date="2017-06" db="EMBL/GenBank/DDBJ databases">
        <authorList>
            <person name="Kim H.J."/>
            <person name="Triplett B.A."/>
        </authorList>
    </citation>
    <scope>NUCLEOTIDE SEQUENCE [LARGE SCALE GENOMIC DNA]</scope>
    <source>
        <strain evidence="1 2">DSM 11445</strain>
    </source>
</reference>
<dbReference type="Gene3D" id="3.40.50.1820">
    <property type="entry name" value="alpha/beta hydrolase"/>
    <property type="match status" value="1"/>
</dbReference>
<dbReference type="RefSeq" id="WP_089277151.1">
    <property type="nucleotide sequence ID" value="NZ_FZON01000009.1"/>
</dbReference>
<gene>
    <name evidence="1" type="ORF">SAMN04488078_1009104</name>
</gene>
<dbReference type="PANTHER" id="PTHR36513">
    <property type="entry name" value="ABC TRANSMEMBRANE TYPE-1 DOMAIN-CONTAINING PROTEIN"/>
    <property type="match status" value="1"/>
</dbReference>
<dbReference type="PROSITE" id="PS51257">
    <property type="entry name" value="PROKAR_LIPOPROTEIN"/>
    <property type="match status" value="1"/>
</dbReference>
<dbReference type="InterPro" id="IPR014586">
    <property type="entry name" value="UCP033909"/>
</dbReference>
<organism evidence="1 2">
    <name type="scientific">Antarctobacter heliothermus</name>
    <dbReference type="NCBI Taxonomy" id="74033"/>
    <lineage>
        <taxon>Bacteria</taxon>
        <taxon>Pseudomonadati</taxon>
        <taxon>Pseudomonadota</taxon>
        <taxon>Alphaproteobacteria</taxon>
        <taxon>Rhodobacterales</taxon>
        <taxon>Roseobacteraceae</taxon>
        <taxon>Antarctobacter</taxon>
    </lineage>
</organism>
<name>A0A239D5W5_9RHOB</name>
<dbReference type="InterPro" id="IPR010297">
    <property type="entry name" value="DUF900_hydrolase"/>
</dbReference>
<evidence type="ECO:0000313" key="1">
    <source>
        <dbReference type="EMBL" id="SNS27906.1"/>
    </source>
</evidence>
<dbReference type="SUPFAM" id="SSF53474">
    <property type="entry name" value="alpha/beta-Hydrolases"/>
    <property type="match status" value="1"/>
</dbReference>
<evidence type="ECO:0000313" key="2">
    <source>
        <dbReference type="Proteomes" id="UP000198440"/>
    </source>
</evidence>
<dbReference type="EMBL" id="FZON01000009">
    <property type="protein sequence ID" value="SNS27906.1"/>
    <property type="molecule type" value="Genomic_DNA"/>
</dbReference>
<dbReference type="InterPro" id="IPR029058">
    <property type="entry name" value="AB_hydrolase_fold"/>
</dbReference>
<dbReference type="Proteomes" id="UP000198440">
    <property type="component" value="Unassembled WGS sequence"/>
</dbReference>
<protein>
    <submittedName>
        <fullName evidence="1">Esterase/lipase superfamily enzyme</fullName>
    </submittedName>
</protein>
<dbReference type="Pfam" id="PF05990">
    <property type="entry name" value="DUF900"/>
    <property type="match status" value="1"/>
</dbReference>
<proteinExistence type="predicted"/>